<feature type="domain" description="DNA-directed RNA polymerase RpoA/D/Rpb3-type" evidence="3">
    <location>
        <begin position="51"/>
        <end position="160"/>
    </location>
</feature>
<dbReference type="Gene3D" id="2.170.120.12">
    <property type="entry name" value="DNA-directed RNA polymerase, insert domain"/>
    <property type="match status" value="1"/>
</dbReference>
<evidence type="ECO:0000256" key="2">
    <source>
        <dbReference type="ARBA" id="ARBA00023163"/>
    </source>
</evidence>
<dbReference type="AlphaFoldDB" id="U6G905"/>
<dbReference type="InterPro" id="IPR036603">
    <property type="entry name" value="RBP11-like"/>
</dbReference>
<evidence type="ECO:0000256" key="1">
    <source>
        <dbReference type="ARBA" id="ARBA00022478"/>
    </source>
</evidence>
<proteinExistence type="predicted"/>
<dbReference type="RefSeq" id="XP_013252877.1">
    <property type="nucleotide sequence ID" value="XM_013397423.1"/>
</dbReference>
<sequence>MAEDQRKGQRVQCTVDGPRESFFVSHQTEPFCLQEFNNKLYLKVLHAADDKVVFELKGCDVSFANAIRRILISEVPTAAIETVQIWQNTGVIQDEVLAHRLGLIPFRVDPYKLKYRDPSQDLNEENSLNVCEGFDLDTPIRTSETEICSGAASPCTPRYSHH</sequence>
<dbReference type="InterPro" id="IPR036643">
    <property type="entry name" value="RNApol_insert_sf"/>
</dbReference>
<keyword evidence="1 4" id="KW-0240">DNA-directed RNA polymerase</keyword>
<dbReference type="GO" id="GO:0005736">
    <property type="term" value="C:RNA polymerase I complex"/>
    <property type="evidence" value="ECO:0007669"/>
    <property type="project" value="TreeGrafter"/>
</dbReference>
<reference evidence="4" key="2">
    <citation type="submission" date="2013-10" db="EMBL/GenBank/DDBJ databases">
        <authorList>
            <person name="Aslett M."/>
        </authorList>
    </citation>
    <scope>NUCLEOTIDE SEQUENCE [LARGE SCALE GENOMIC DNA]</scope>
    <source>
        <strain evidence="4">Houghton</strain>
    </source>
</reference>
<dbReference type="Pfam" id="PF01193">
    <property type="entry name" value="RNA_pol_L"/>
    <property type="match status" value="1"/>
</dbReference>
<dbReference type="Proteomes" id="UP000018050">
    <property type="component" value="Unassembled WGS sequence"/>
</dbReference>
<evidence type="ECO:0000259" key="3">
    <source>
        <dbReference type="SMART" id="SM00662"/>
    </source>
</evidence>
<dbReference type="PANTHER" id="PTHR11800:SF13">
    <property type="entry name" value="DNA-DIRECTED RNA POLYMERASES I AND III SUBUNIT RPAC1"/>
    <property type="match status" value="1"/>
</dbReference>
<name>U6G905_EIMAC</name>
<dbReference type="OrthoDB" id="270173at2759"/>
<dbReference type="EMBL" id="HG670423">
    <property type="protein sequence ID" value="CDI76610.1"/>
    <property type="molecule type" value="Genomic_DNA"/>
</dbReference>
<dbReference type="SUPFAM" id="SSF55257">
    <property type="entry name" value="RBP11-like subunits of RNA polymerase"/>
    <property type="match status" value="1"/>
</dbReference>
<gene>
    <name evidence="4" type="ORF">EAH_00057330</name>
</gene>
<keyword evidence="2" id="KW-0804">Transcription</keyword>
<reference evidence="4" key="1">
    <citation type="submission" date="2013-10" db="EMBL/GenBank/DDBJ databases">
        <title>Genomic analysis of the causative agents of coccidiosis in chickens.</title>
        <authorList>
            <person name="Reid A.J."/>
            <person name="Blake D."/>
            <person name="Billington K."/>
            <person name="Browne H."/>
            <person name="Dunn M."/>
            <person name="Hung S."/>
            <person name="Kawahara F."/>
            <person name="Miranda-Saavedra D."/>
            <person name="Mourier T."/>
            <person name="Nagra H."/>
            <person name="Otto T.D."/>
            <person name="Rawlings N."/>
            <person name="Sanchez A."/>
            <person name="Sanders M."/>
            <person name="Subramaniam C."/>
            <person name="Tay Y."/>
            <person name="Dear P."/>
            <person name="Doerig C."/>
            <person name="Gruber A."/>
            <person name="Parkinson J."/>
            <person name="Shirley M."/>
            <person name="Wan K.L."/>
            <person name="Berriman M."/>
            <person name="Tomley F."/>
            <person name="Pain A."/>
        </authorList>
    </citation>
    <scope>NUCLEOTIDE SEQUENCE [LARGE SCALE GENOMIC DNA]</scope>
    <source>
        <strain evidence="4">Houghton</strain>
    </source>
</reference>
<dbReference type="InterPro" id="IPR050518">
    <property type="entry name" value="Rpo3/RPB3_RNA_Pol_subunit"/>
</dbReference>
<dbReference type="InterPro" id="IPR011263">
    <property type="entry name" value="DNA-dir_RNA_pol_RpoA/D/Rpb3"/>
</dbReference>
<dbReference type="GO" id="GO:0006351">
    <property type="term" value="P:DNA-templated transcription"/>
    <property type="evidence" value="ECO:0007669"/>
    <property type="project" value="InterPro"/>
</dbReference>
<accession>U6G905</accession>
<protein>
    <submittedName>
        <fullName evidence="4">DNA-directed RNA polymerases I and III subunit RPAC1, putative</fullName>
    </submittedName>
</protein>
<dbReference type="GO" id="GO:0005666">
    <property type="term" value="C:RNA polymerase III complex"/>
    <property type="evidence" value="ECO:0007669"/>
    <property type="project" value="TreeGrafter"/>
</dbReference>
<dbReference type="GO" id="GO:0003899">
    <property type="term" value="F:DNA-directed RNA polymerase activity"/>
    <property type="evidence" value="ECO:0007669"/>
    <property type="project" value="InterPro"/>
</dbReference>
<dbReference type="GO" id="GO:0046983">
    <property type="term" value="F:protein dimerization activity"/>
    <property type="evidence" value="ECO:0007669"/>
    <property type="project" value="InterPro"/>
</dbReference>
<dbReference type="SUPFAM" id="SSF56553">
    <property type="entry name" value="Insert subdomain of RNA polymerase alpha subunit"/>
    <property type="match status" value="1"/>
</dbReference>
<dbReference type="GeneID" id="25273803"/>
<dbReference type="SMART" id="SM00662">
    <property type="entry name" value="RPOLD"/>
    <property type="match status" value="1"/>
</dbReference>
<dbReference type="VEuPathDB" id="ToxoDB:EAH_00057330"/>
<evidence type="ECO:0000313" key="5">
    <source>
        <dbReference type="Proteomes" id="UP000018050"/>
    </source>
</evidence>
<organism evidence="4 5">
    <name type="scientific">Eimeria acervulina</name>
    <name type="common">Coccidian parasite</name>
    <dbReference type="NCBI Taxonomy" id="5801"/>
    <lineage>
        <taxon>Eukaryota</taxon>
        <taxon>Sar</taxon>
        <taxon>Alveolata</taxon>
        <taxon>Apicomplexa</taxon>
        <taxon>Conoidasida</taxon>
        <taxon>Coccidia</taxon>
        <taxon>Eucoccidiorida</taxon>
        <taxon>Eimeriorina</taxon>
        <taxon>Eimeriidae</taxon>
        <taxon>Eimeria</taxon>
    </lineage>
</organism>
<keyword evidence="5" id="KW-1185">Reference proteome</keyword>
<dbReference type="PANTHER" id="PTHR11800">
    <property type="entry name" value="DNA-DIRECTED RNA POLYMERASE"/>
    <property type="match status" value="1"/>
</dbReference>
<evidence type="ECO:0000313" key="4">
    <source>
        <dbReference type="EMBL" id="CDI76610.1"/>
    </source>
</evidence>